<dbReference type="Proteomes" id="UP001352852">
    <property type="component" value="Unassembled WGS sequence"/>
</dbReference>
<dbReference type="EMBL" id="JAHUTJ010049451">
    <property type="protein sequence ID" value="MED6283120.1"/>
    <property type="molecule type" value="Genomic_DNA"/>
</dbReference>
<reference evidence="1 2" key="1">
    <citation type="submission" date="2021-06" db="EMBL/GenBank/DDBJ databases">
        <authorList>
            <person name="Palmer J.M."/>
        </authorList>
    </citation>
    <scope>NUCLEOTIDE SEQUENCE [LARGE SCALE GENOMIC DNA]</scope>
    <source>
        <strain evidence="1 2">CL_MEX2019</strain>
        <tissue evidence="1">Muscle</tissue>
    </source>
</reference>
<evidence type="ECO:0000313" key="1">
    <source>
        <dbReference type="EMBL" id="MED6283120.1"/>
    </source>
</evidence>
<sequence>MQAGQCASGCVNWGETSVCELHFGKRSTSSYTWILPSFLCWSGEGGRRKECLEEEEDWRGGEGKGERFRGDRRTASWLHFPFTESPHSPFCSVFCLILLSEGESQRDKESFTVQY</sequence>
<keyword evidence="2" id="KW-1185">Reference proteome</keyword>
<protein>
    <submittedName>
        <fullName evidence="1">Uncharacterized protein</fullName>
    </submittedName>
</protein>
<organism evidence="1 2">
    <name type="scientific">Characodon lateralis</name>
    <dbReference type="NCBI Taxonomy" id="208331"/>
    <lineage>
        <taxon>Eukaryota</taxon>
        <taxon>Metazoa</taxon>
        <taxon>Chordata</taxon>
        <taxon>Craniata</taxon>
        <taxon>Vertebrata</taxon>
        <taxon>Euteleostomi</taxon>
        <taxon>Actinopterygii</taxon>
        <taxon>Neopterygii</taxon>
        <taxon>Teleostei</taxon>
        <taxon>Neoteleostei</taxon>
        <taxon>Acanthomorphata</taxon>
        <taxon>Ovalentaria</taxon>
        <taxon>Atherinomorphae</taxon>
        <taxon>Cyprinodontiformes</taxon>
        <taxon>Goodeidae</taxon>
        <taxon>Characodon</taxon>
    </lineage>
</organism>
<proteinExistence type="predicted"/>
<evidence type="ECO:0000313" key="2">
    <source>
        <dbReference type="Proteomes" id="UP001352852"/>
    </source>
</evidence>
<name>A0ABU7E8J8_9TELE</name>
<comment type="caution">
    <text evidence="1">The sequence shown here is derived from an EMBL/GenBank/DDBJ whole genome shotgun (WGS) entry which is preliminary data.</text>
</comment>
<accession>A0ABU7E8J8</accession>
<gene>
    <name evidence="1" type="ORF">CHARACLAT_005460</name>
</gene>